<protein>
    <recommendedName>
        <fullName evidence="1">Polysaccharide pyruvyl transferase domain-containing protein</fullName>
    </recommendedName>
</protein>
<dbReference type="Proteomes" id="UP001321445">
    <property type="component" value="Chromosome"/>
</dbReference>
<dbReference type="Pfam" id="PF04230">
    <property type="entry name" value="PS_pyruv_trans"/>
    <property type="match status" value="1"/>
</dbReference>
<dbReference type="RefSeq" id="WP_286336371.1">
    <property type="nucleotide sequence ID" value="NZ_AP027370.1"/>
</dbReference>
<evidence type="ECO:0000259" key="1">
    <source>
        <dbReference type="Pfam" id="PF04230"/>
    </source>
</evidence>
<feature type="domain" description="Polysaccharide pyruvyl transferase" evidence="1">
    <location>
        <begin position="39"/>
        <end position="285"/>
    </location>
</feature>
<dbReference type="EMBL" id="AP027370">
    <property type="protein sequence ID" value="BDY13416.1"/>
    <property type="molecule type" value="Genomic_DNA"/>
</dbReference>
<evidence type="ECO:0000313" key="2">
    <source>
        <dbReference type="EMBL" id="BDY13416.1"/>
    </source>
</evidence>
<dbReference type="InterPro" id="IPR007345">
    <property type="entry name" value="Polysacch_pyruvyl_Trfase"/>
</dbReference>
<reference evidence="2 3" key="1">
    <citation type="submission" date="2023-03" db="EMBL/GenBank/DDBJ databases">
        <title>Description of Hydrogenimonas sp. ISO32.</title>
        <authorList>
            <person name="Mino S."/>
            <person name="Fukazawa S."/>
            <person name="Sawabe T."/>
        </authorList>
    </citation>
    <scope>NUCLEOTIDE SEQUENCE [LARGE SCALE GENOMIC DNA]</scope>
    <source>
        <strain evidence="2 3">ISO32</strain>
    </source>
</reference>
<name>A0ABM8FM21_9BACT</name>
<sequence length="308" mass="36341">MKDCFLLGYHGLGNIGDDLMAKSFLIEKKSFYNKIYTGKLLYPFQGVKSLNGLRKLIYMFLADDLVTTGGNIFSYERKKSIFKIIFIYMLFLFRKKIGKTNIIDSIGLDLEIDKRLRKIIIKTFLLADHISLRDNFSYRYLRYCFFYLKIEKNITMQPDRVIRSKTALLKQYNTYLKCSEKEFFIWFISQPAAKKNKYSLQITKDFIINNNIFKKTQKGILFCQGNEDILRANQIRQILEPNIKCDIINYSCNEDIENLLSILPCSKFVVTERYHGALLAEIYEKSWYKLPFTEKLDRVSPSIFLKSN</sequence>
<proteinExistence type="predicted"/>
<evidence type="ECO:0000313" key="3">
    <source>
        <dbReference type="Proteomes" id="UP001321445"/>
    </source>
</evidence>
<accession>A0ABM8FM21</accession>
<gene>
    <name evidence="2" type="ORF">HCR_17280</name>
</gene>
<organism evidence="2 3">
    <name type="scientific">Hydrogenimonas cancrithermarum</name>
    <dbReference type="NCBI Taxonomy" id="2993563"/>
    <lineage>
        <taxon>Bacteria</taxon>
        <taxon>Pseudomonadati</taxon>
        <taxon>Campylobacterota</taxon>
        <taxon>Epsilonproteobacteria</taxon>
        <taxon>Campylobacterales</taxon>
        <taxon>Hydrogenimonadaceae</taxon>
        <taxon>Hydrogenimonas</taxon>
    </lineage>
</organism>
<keyword evidence="3" id="KW-1185">Reference proteome</keyword>